<accession>X0S5B6</accession>
<organism evidence="1">
    <name type="scientific">marine sediment metagenome</name>
    <dbReference type="NCBI Taxonomy" id="412755"/>
    <lineage>
        <taxon>unclassified sequences</taxon>
        <taxon>metagenomes</taxon>
        <taxon>ecological metagenomes</taxon>
    </lineage>
</organism>
<name>X0S5B6_9ZZZZ</name>
<comment type="caution">
    <text evidence="1">The sequence shown here is derived from an EMBL/GenBank/DDBJ whole genome shotgun (WGS) entry which is preliminary data.</text>
</comment>
<reference evidence="1" key="1">
    <citation type="journal article" date="2014" name="Front. Microbiol.">
        <title>High frequency of phylogenetically diverse reductive dehalogenase-homologous genes in deep subseafloor sedimentary metagenomes.</title>
        <authorList>
            <person name="Kawai M."/>
            <person name="Futagami T."/>
            <person name="Toyoda A."/>
            <person name="Takaki Y."/>
            <person name="Nishi S."/>
            <person name="Hori S."/>
            <person name="Arai W."/>
            <person name="Tsubouchi T."/>
            <person name="Morono Y."/>
            <person name="Uchiyama I."/>
            <person name="Ito T."/>
            <person name="Fujiyama A."/>
            <person name="Inagaki F."/>
            <person name="Takami H."/>
        </authorList>
    </citation>
    <scope>NUCLEOTIDE SEQUENCE</scope>
    <source>
        <strain evidence="1">Expedition CK06-06</strain>
    </source>
</reference>
<sequence>MQITVNGRKIYYEIEGNGVPCIVLVGLLPFHKRALSTNA</sequence>
<dbReference type="EMBL" id="BARS01003012">
    <property type="protein sequence ID" value="GAF76214.1"/>
    <property type="molecule type" value="Genomic_DNA"/>
</dbReference>
<protein>
    <submittedName>
        <fullName evidence="1">Uncharacterized protein</fullName>
    </submittedName>
</protein>
<dbReference type="AlphaFoldDB" id="X0S5B6"/>
<evidence type="ECO:0000313" key="1">
    <source>
        <dbReference type="EMBL" id="GAF76214.1"/>
    </source>
</evidence>
<gene>
    <name evidence="1" type="ORF">S01H1_05794</name>
</gene>
<proteinExistence type="predicted"/>